<evidence type="ECO:0000313" key="2">
    <source>
        <dbReference type="EMBL" id="KAF8408966.1"/>
    </source>
</evidence>
<reference evidence="2 3" key="1">
    <citation type="submission" date="2020-04" db="EMBL/GenBank/DDBJ databases">
        <title>Plant Genome Project.</title>
        <authorList>
            <person name="Zhang R.-G."/>
        </authorList>
    </citation>
    <scope>NUCLEOTIDE SEQUENCE [LARGE SCALE GENOMIC DNA]</scope>
    <source>
        <strain evidence="2">YNK0</strain>
        <tissue evidence="2">Leaf</tissue>
    </source>
</reference>
<protein>
    <recommendedName>
        <fullName evidence="4">GBF-interacting protein 1 N-terminal domain-containing protein</fullName>
    </recommendedName>
</protein>
<dbReference type="EMBL" id="JABCRI010000003">
    <property type="protein sequence ID" value="KAF8408966.1"/>
    <property type="molecule type" value="Genomic_DNA"/>
</dbReference>
<dbReference type="Proteomes" id="UP000655225">
    <property type="component" value="Unassembled WGS sequence"/>
</dbReference>
<gene>
    <name evidence="2" type="ORF">HHK36_005036</name>
</gene>
<feature type="region of interest" description="Disordered" evidence="1">
    <location>
        <begin position="774"/>
        <end position="809"/>
    </location>
</feature>
<name>A0A834ZTC8_TETSI</name>
<dbReference type="PANTHER" id="PTHR46445">
    <property type="entry name" value="RNA POLYMERASE II DEGRADATION FACTOR-LIKE PROTEIN (DUF1296)"/>
    <property type="match status" value="1"/>
</dbReference>
<accession>A0A834ZTC8</accession>
<feature type="compositionally biased region" description="Low complexity" evidence="1">
    <location>
        <begin position="429"/>
        <end position="440"/>
    </location>
</feature>
<feature type="region of interest" description="Disordered" evidence="1">
    <location>
        <begin position="411"/>
        <end position="456"/>
    </location>
</feature>
<evidence type="ECO:0000313" key="3">
    <source>
        <dbReference type="Proteomes" id="UP000655225"/>
    </source>
</evidence>
<dbReference type="AlphaFoldDB" id="A0A834ZTC8"/>
<proteinExistence type="predicted"/>
<comment type="caution">
    <text evidence="2">The sequence shown here is derived from an EMBL/GenBank/DDBJ whole genome shotgun (WGS) entry which is preliminary data.</text>
</comment>
<organism evidence="2 3">
    <name type="scientific">Tetracentron sinense</name>
    <name type="common">Spur-leaf</name>
    <dbReference type="NCBI Taxonomy" id="13715"/>
    <lineage>
        <taxon>Eukaryota</taxon>
        <taxon>Viridiplantae</taxon>
        <taxon>Streptophyta</taxon>
        <taxon>Embryophyta</taxon>
        <taxon>Tracheophyta</taxon>
        <taxon>Spermatophyta</taxon>
        <taxon>Magnoliopsida</taxon>
        <taxon>Trochodendrales</taxon>
        <taxon>Trochodendraceae</taxon>
        <taxon>Tetracentron</taxon>
    </lineage>
</organism>
<evidence type="ECO:0000256" key="1">
    <source>
        <dbReference type="SAM" id="MobiDB-lite"/>
    </source>
</evidence>
<keyword evidence="3" id="KW-1185">Reference proteome</keyword>
<dbReference type="OMA" id="DITTNQH"/>
<dbReference type="OrthoDB" id="762072at2759"/>
<sequence>MQNADQSCFSELIQMSFRMIIIDISIKSRQRGLSLAKCDRYQNGKVQVAYIFFCIYCSDSVTPENKTQTIGTGDDISSSSQPSPGFQPAWLGVPGQVSMADIVKMGRTLGKASRTPVVSTETSYLLHNEVTPNSSQHYVKHTPAPLLSESHHDLPSSQDPASKLSEIIHEPGIATSQHVSHDEWTLVEQAPAHSGSSVLQPSAASNVYAAPSNLHVDRAHLHLNSQSDEVQVTEAVDTVENHIMDHIGFASASSRQMQEGNSGVSSHFDTNSFENISSYQPHRDAFEHLEGIGGGSQLSIPNNSVSSVEDDVSIAVSSVAANLQHLSLQKEDLGAPPAEDNPAVVIPNHLQVSAADCSHLSFGSFGSGISATFSGSFASKPFKSNFEDASLAAADASSVEHLDTRSPEYFGDEQLRSTSDGNVVHGTISDSGSYDSSSSSQLEVMKQDTPEAPNGHQYNFPSSVPGYAFENTQQLNTAFSYAQTNSQMQNHAPFASVMEVYTNSLPSNFLPSSVQPVRESDIQYSPFLATQSMPTKYSNTVSSISSPTISMPEAVKPSGFSTPQPTPHTLPGTSIATGPALPHHLALHPYSQPTLPGHFANMISYPFLPHSYAYMPSAFQQAYAGNSTYHQSPTAVHSAGIKYTLPQYKNSVSASSLPQSAAIASGYGGFGSSTNIPGSFPLNPSATSASTTIGYDDIISSQYKEANHLLPLQQNESSALWLHGPSSRTMSAVPAGTYYSFQGQNQQHGGLRQAQQPSQHYGALGYPNFYHSQAAVSQEHQQQNPSEGTLSGSQGPPSKQSHQIWQQSY</sequence>
<evidence type="ECO:0008006" key="4">
    <source>
        <dbReference type="Google" id="ProtNLM"/>
    </source>
</evidence>
<dbReference type="PANTHER" id="PTHR46445:SF3">
    <property type="entry name" value="RNA POLYMERASE II DEGRADATION FACTOR-LIKE PROTEIN (DUF1296)-RELATED"/>
    <property type="match status" value="1"/>
</dbReference>